<dbReference type="RefSeq" id="WP_188996688.1">
    <property type="nucleotide sequence ID" value="NZ_BMHP01000004.1"/>
</dbReference>
<keyword evidence="2 3" id="KW-0663">Pyridoxal phosphate</keyword>
<dbReference type="InterPro" id="IPR015422">
    <property type="entry name" value="PyrdxlP-dep_Trfase_small"/>
</dbReference>
<dbReference type="PANTHER" id="PTHR30244">
    <property type="entry name" value="TRANSAMINASE"/>
    <property type="match status" value="1"/>
</dbReference>
<dbReference type="SUPFAM" id="SSF53383">
    <property type="entry name" value="PLP-dependent transferases"/>
    <property type="match status" value="1"/>
</dbReference>
<feature type="active site" description="Proton acceptor" evidence="1">
    <location>
        <position position="199"/>
    </location>
</feature>
<sequence>MKSTQLALLGGEKAVTTDPGDLFAWPIITKEDEDAALDVLRKGAMSGTDVTEKFETDFRHWLGVDYALGFNNGTNALLAAMFGCGVGVGDEIICPSITFWASCTSAYTLGATVVFADIDPDTLCLDPKDLERCISERTKAIVVVHYFGYPADMDAIMAIAAKYNVKVIEDVSHAHGGIYKGRKLGTIGHVGGMSLMSGKALAVGEAGMLVSNDREIYERAVAMGHYERYTGDIQTADLQPYAGLPLGGYKFRMHQISAAVGRVQLRHYEARQEQIGLAMNYFWDLLEGVPGLRAHRPEQDSGSRMGGWYAARGHYRPEELGGLSVTRFAEAVRAEGVTMCSPGCNIPLHNHPLFQDADVYHHGRPTRIANSSRDVRLLDADLPVTNAVSARLYVIPWFKHFRKDEIEQYAKAFRKVAENYEELLAGDQGNPPVLGGWSMFQKKAL</sequence>
<name>A0A917E043_9BACL</name>
<keyword evidence="4" id="KW-0032">Aminotransferase</keyword>
<dbReference type="AlphaFoldDB" id="A0A917E043"/>
<keyword evidence="4" id="KW-0808">Transferase</keyword>
<dbReference type="GO" id="GO:0008483">
    <property type="term" value="F:transaminase activity"/>
    <property type="evidence" value="ECO:0007669"/>
    <property type="project" value="UniProtKB-KW"/>
</dbReference>
<dbReference type="GO" id="GO:0000271">
    <property type="term" value="P:polysaccharide biosynthetic process"/>
    <property type="evidence" value="ECO:0007669"/>
    <property type="project" value="TreeGrafter"/>
</dbReference>
<gene>
    <name evidence="4" type="ORF">GCM10010911_52710</name>
</gene>
<protein>
    <submittedName>
        <fullName evidence="4">Aminotransferase DegT</fullName>
    </submittedName>
</protein>
<dbReference type="Gene3D" id="3.90.1150.10">
    <property type="entry name" value="Aspartate Aminotransferase, domain 1"/>
    <property type="match status" value="1"/>
</dbReference>
<evidence type="ECO:0000256" key="1">
    <source>
        <dbReference type="PIRSR" id="PIRSR000390-1"/>
    </source>
</evidence>
<proteinExistence type="inferred from homology"/>
<dbReference type="GO" id="GO:0030170">
    <property type="term" value="F:pyridoxal phosphate binding"/>
    <property type="evidence" value="ECO:0007669"/>
    <property type="project" value="TreeGrafter"/>
</dbReference>
<accession>A0A917E043</accession>
<evidence type="ECO:0000313" key="4">
    <source>
        <dbReference type="EMBL" id="GGD87705.1"/>
    </source>
</evidence>
<dbReference type="CDD" id="cd00616">
    <property type="entry name" value="AHBA_syn"/>
    <property type="match status" value="1"/>
</dbReference>
<dbReference type="PIRSF" id="PIRSF000390">
    <property type="entry name" value="PLP_StrS"/>
    <property type="match status" value="1"/>
</dbReference>
<dbReference type="Proteomes" id="UP000612456">
    <property type="component" value="Unassembled WGS sequence"/>
</dbReference>
<dbReference type="PANTHER" id="PTHR30244:SF34">
    <property type="entry name" value="DTDP-4-AMINO-4,6-DIDEOXYGALACTOSE TRANSAMINASE"/>
    <property type="match status" value="1"/>
</dbReference>
<dbReference type="Pfam" id="PF01041">
    <property type="entry name" value="DegT_DnrJ_EryC1"/>
    <property type="match status" value="1"/>
</dbReference>
<dbReference type="InterPro" id="IPR015421">
    <property type="entry name" value="PyrdxlP-dep_Trfase_major"/>
</dbReference>
<evidence type="ECO:0000256" key="2">
    <source>
        <dbReference type="PIRSR" id="PIRSR000390-2"/>
    </source>
</evidence>
<keyword evidence="5" id="KW-1185">Reference proteome</keyword>
<dbReference type="InterPro" id="IPR015424">
    <property type="entry name" value="PyrdxlP-dep_Trfase"/>
</dbReference>
<comment type="similarity">
    <text evidence="3">Belongs to the DegT/DnrJ/EryC1 family.</text>
</comment>
<dbReference type="Gene3D" id="3.40.640.10">
    <property type="entry name" value="Type I PLP-dependent aspartate aminotransferase-like (Major domain)"/>
    <property type="match status" value="1"/>
</dbReference>
<dbReference type="EMBL" id="BMHP01000004">
    <property type="protein sequence ID" value="GGD87705.1"/>
    <property type="molecule type" value="Genomic_DNA"/>
</dbReference>
<evidence type="ECO:0000313" key="5">
    <source>
        <dbReference type="Proteomes" id="UP000612456"/>
    </source>
</evidence>
<evidence type="ECO:0000256" key="3">
    <source>
        <dbReference type="RuleBase" id="RU004508"/>
    </source>
</evidence>
<feature type="modified residue" description="N6-(pyridoxal phosphate)lysine" evidence="2">
    <location>
        <position position="199"/>
    </location>
</feature>
<reference evidence="4" key="2">
    <citation type="submission" date="2020-09" db="EMBL/GenBank/DDBJ databases">
        <authorList>
            <person name="Sun Q."/>
            <person name="Zhou Y."/>
        </authorList>
    </citation>
    <scope>NUCLEOTIDE SEQUENCE</scope>
    <source>
        <strain evidence="4">CGMCC 1.15178</strain>
    </source>
</reference>
<comment type="caution">
    <text evidence="4">The sequence shown here is derived from an EMBL/GenBank/DDBJ whole genome shotgun (WGS) entry which is preliminary data.</text>
</comment>
<dbReference type="InterPro" id="IPR000653">
    <property type="entry name" value="DegT/StrS_aminotransferase"/>
</dbReference>
<reference evidence="4" key="1">
    <citation type="journal article" date="2014" name="Int. J. Syst. Evol. Microbiol.">
        <title>Complete genome sequence of Corynebacterium casei LMG S-19264T (=DSM 44701T), isolated from a smear-ripened cheese.</title>
        <authorList>
            <consortium name="US DOE Joint Genome Institute (JGI-PGF)"/>
            <person name="Walter F."/>
            <person name="Albersmeier A."/>
            <person name="Kalinowski J."/>
            <person name="Ruckert C."/>
        </authorList>
    </citation>
    <scope>NUCLEOTIDE SEQUENCE</scope>
    <source>
        <strain evidence="4">CGMCC 1.15178</strain>
    </source>
</reference>
<organism evidence="4 5">
    <name type="scientific">Paenibacillus nasutitermitis</name>
    <dbReference type="NCBI Taxonomy" id="1652958"/>
    <lineage>
        <taxon>Bacteria</taxon>
        <taxon>Bacillati</taxon>
        <taxon>Bacillota</taxon>
        <taxon>Bacilli</taxon>
        <taxon>Bacillales</taxon>
        <taxon>Paenibacillaceae</taxon>
        <taxon>Paenibacillus</taxon>
    </lineage>
</organism>